<proteinExistence type="predicted"/>
<feature type="region of interest" description="Disordered" evidence="1">
    <location>
        <begin position="226"/>
        <end position="259"/>
    </location>
</feature>
<reference evidence="2 3" key="2">
    <citation type="journal article" date="2015" name="Stand. Genomic Sci.">
        <title>Draft genome sequence of marine-derived Streptomyces sp. TP-A0598, a producer of anti-MRSA antibiotic lydicamycins.</title>
        <authorList>
            <person name="Komaki H."/>
            <person name="Ichikawa N."/>
            <person name="Hosoyama A."/>
            <person name="Fujita N."/>
            <person name="Igarashi Y."/>
        </authorList>
    </citation>
    <scope>NUCLEOTIDE SEQUENCE [LARGE SCALE GENOMIC DNA]</scope>
    <source>
        <strain evidence="2 3">NBRC 110027</strain>
    </source>
</reference>
<comment type="caution">
    <text evidence="2">The sequence shown here is derived from an EMBL/GenBank/DDBJ whole genome shotgun (WGS) entry which is preliminary data.</text>
</comment>
<accession>A0A0N7YLB2</accession>
<feature type="region of interest" description="Disordered" evidence="1">
    <location>
        <begin position="27"/>
        <end position="68"/>
    </location>
</feature>
<feature type="compositionally biased region" description="Polar residues" evidence="1">
    <location>
        <begin position="49"/>
        <end position="58"/>
    </location>
</feature>
<dbReference type="AlphaFoldDB" id="A0A0N7YLB2"/>
<evidence type="ECO:0000256" key="1">
    <source>
        <dbReference type="SAM" id="MobiDB-lite"/>
    </source>
</evidence>
<keyword evidence="3" id="KW-1185">Reference proteome</keyword>
<feature type="compositionally biased region" description="Polar residues" evidence="1">
    <location>
        <begin position="188"/>
        <end position="199"/>
    </location>
</feature>
<reference evidence="3" key="1">
    <citation type="submission" date="2014-09" db="EMBL/GenBank/DDBJ databases">
        <title>Whole genome shotgun sequence of Streptomyces sp. NBRC 110027.</title>
        <authorList>
            <person name="Komaki H."/>
            <person name="Ichikawa N."/>
            <person name="Katano-Makiyama Y."/>
            <person name="Hosoyama A."/>
            <person name="Hashimoto M."/>
            <person name="Uohara A."/>
            <person name="Kitahashi Y."/>
            <person name="Ohji S."/>
            <person name="Kimura A."/>
            <person name="Yamazoe A."/>
            <person name="Igarashi Y."/>
            <person name="Fujita N."/>
        </authorList>
    </citation>
    <scope>NUCLEOTIDE SEQUENCE [LARGE SCALE GENOMIC DNA]</scope>
    <source>
        <strain evidence="3">NBRC 110027</strain>
    </source>
</reference>
<organism evidence="2 3">
    <name type="scientific">Streptomyces lydicamycinicus</name>
    <dbReference type="NCBI Taxonomy" id="1546107"/>
    <lineage>
        <taxon>Bacteria</taxon>
        <taxon>Bacillati</taxon>
        <taxon>Actinomycetota</taxon>
        <taxon>Actinomycetes</taxon>
        <taxon>Kitasatosporales</taxon>
        <taxon>Streptomycetaceae</taxon>
        <taxon>Streptomyces</taxon>
    </lineage>
</organism>
<dbReference type="EMBL" id="BBNO01000003">
    <property type="protein sequence ID" value="GAO08323.1"/>
    <property type="molecule type" value="Genomic_DNA"/>
</dbReference>
<gene>
    <name evidence="2" type="ORF">TPA0598_03_07840</name>
</gene>
<evidence type="ECO:0000313" key="2">
    <source>
        <dbReference type="EMBL" id="GAO08323.1"/>
    </source>
</evidence>
<name>A0A0N7YLB2_9ACTN</name>
<evidence type="ECO:0000313" key="3">
    <source>
        <dbReference type="Proteomes" id="UP000048965"/>
    </source>
</evidence>
<dbReference type="Proteomes" id="UP000048965">
    <property type="component" value="Unassembled WGS sequence"/>
</dbReference>
<feature type="region of interest" description="Disordered" evidence="1">
    <location>
        <begin position="183"/>
        <end position="203"/>
    </location>
</feature>
<protein>
    <submittedName>
        <fullName evidence="2">Uncharacterized protein</fullName>
    </submittedName>
</protein>
<sequence>MARAAVPRVRSRTVKRVDSTGFVVRKGIQCSAGKSNTPQREGAPPSGRSDPQASTSLRWTKRRVPGADKSLTAAPAEAGAMEQAAGARLRPLRVTGQASRRSICPRDIRPVGLERSAQMTAVRRLIPGTAVIIALIQRQRRQLKGMPTRADVVRALPALQVGDLLEALSADCHPLTARRSPVIASTAAPPSSGRSQVGASRSWPWRAGGSATRSYVVLFRPLSAGEDSQREGLTRPRLHSVRSPRPSLRPPTCVLRSRP</sequence>